<name>A0A7I7WJ53_MYCGU</name>
<evidence type="ECO:0000313" key="2">
    <source>
        <dbReference type="Proteomes" id="UP000466187"/>
    </source>
</evidence>
<protein>
    <submittedName>
        <fullName evidence="1">Uncharacterized protein</fullName>
    </submittedName>
</protein>
<proteinExistence type="predicted"/>
<accession>A0A7I7WJ53</accession>
<dbReference type="Proteomes" id="UP000466187">
    <property type="component" value="Chromosome"/>
</dbReference>
<sequence>MLVETIQSAGGTYSQRLLRYGASDPRTTEALQDLLAAKLIRYLTTKLLGDDTPPLREDQIAMVVGLLRSGATK</sequence>
<dbReference type="AlphaFoldDB" id="A0A7I7WJ53"/>
<dbReference type="KEGG" id="mgad:MGAD_02030"/>
<dbReference type="EMBL" id="AP022608">
    <property type="protein sequence ID" value="BBZ15868.1"/>
    <property type="molecule type" value="Genomic_DNA"/>
</dbReference>
<organism evidence="1 2">
    <name type="scientific">Mycolicibacterium gadium</name>
    <name type="common">Mycobacterium gadium</name>
    <dbReference type="NCBI Taxonomy" id="1794"/>
    <lineage>
        <taxon>Bacteria</taxon>
        <taxon>Bacillati</taxon>
        <taxon>Actinomycetota</taxon>
        <taxon>Actinomycetes</taxon>
        <taxon>Mycobacteriales</taxon>
        <taxon>Mycobacteriaceae</taxon>
        <taxon>Mycolicibacterium</taxon>
    </lineage>
</organism>
<evidence type="ECO:0000313" key="1">
    <source>
        <dbReference type="EMBL" id="BBZ15868.1"/>
    </source>
</evidence>
<gene>
    <name evidence="1" type="ORF">MGAD_02030</name>
</gene>
<reference evidence="1 2" key="1">
    <citation type="journal article" date="2019" name="Emerg. Microbes Infect.">
        <title>Comprehensive subspecies identification of 175 nontuberculous mycobacteria species based on 7547 genomic profiles.</title>
        <authorList>
            <person name="Matsumoto Y."/>
            <person name="Kinjo T."/>
            <person name="Motooka D."/>
            <person name="Nabeya D."/>
            <person name="Jung N."/>
            <person name="Uechi K."/>
            <person name="Horii T."/>
            <person name="Iida T."/>
            <person name="Fujita J."/>
            <person name="Nakamura S."/>
        </authorList>
    </citation>
    <scope>NUCLEOTIDE SEQUENCE [LARGE SCALE GENOMIC DNA]</scope>
    <source>
        <strain evidence="1 2">JCM 12688</strain>
    </source>
</reference>